<dbReference type="InterPro" id="IPR008275">
    <property type="entry name" value="CoA_E_activase_dom"/>
</dbReference>
<dbReference type="RefSeq" id="WP_012862136.1">
    <property type="nucleotide sequence ID" value="NC_013517.1"/>
</dbReference>
<feature type="domain" description="ATPase BadF/BadG/BcrA/BcrD type" evidence="5">
    <location>
        <begin position="324"/>
        <end position="578"/>
    </location>
</feature>
<keyword evidence="3" id="KW-0408">Iron</keyword>
<gene>
    <name evidence="7" type="ordered locus">Sterm_2697</name>
</gene>
<evidence type="ECO:0000259" key="5">
    <source>
        <dbReference type="Pfam" id="PF01869"/>
    </source>
</evidence>
<dbReference type="KEGG" id="str:Sterm_2697"/>
<keyword evidence="2" id="KW-0479">Metal-binding</keyword>
<keyword evidence="4" id="KW-0411">Iron-sulfur</keyword>
<evidence type="ECO:0000256" key="3">
    <source>
        <dbReference type="ARBA" id="ARBA00023004"/>
    </source>
</evidence>
<dbReference type="eggNOG" id="COG3581">
    <property type="taxonomic scope" value="Bacteria"/>
</dbReference>
<dbReference type="GO" id="GO:0046872">
    <property type="term" value="F:metal ion binding"/>
    <property type="evidence" value="ECO:0007669"/>
    <property type="project" value="UniProtKB-KW"/>
</dbReference>
<dbReference type="CDD" id="cd24034">
    <property type="entry name" value="ASKHA_NBD_O66634-like_rpt1"/>
    <property type="match status" value="1"/>
</dbReference>
<proteinExistence type="predicted"/>
<dbReference type="Pfam" id="PF01869">
    <property type="entry name" value="BcrAD_BadFG"/>
    <property type="match status" value="2"/>
</dbReference>
<accession>D1AMG8</accession>
<dbReference type="eggNOG" id="COG3580">
    <property type="taxonomic scope" value="Bacteria"/>
</dbReference>
<dbReference type="InterPro" id="IPR051805">
    <property type="entry name" value="Dehydratase_Activator_Redct"/>
</dbReference>
<dbReference type="CDD" id="cd24035">
    <property type="entry name" value="ASKHA_NBD_O66634-like_rpt2"/>
    <property type="match status" value="1"/>
</dbReference>
<name>D1AMG8_SEBTE</name>
<dbReference type="Gene3D" id="3.30.420.40">
    <property type="match status" value="4"/>
</dbReference>
<dbReference type="NCBIfam" id="TIGR00241">
    <property type="entry name" value="CoA_E_activ"/>
    <property type="match status" value="1"/>
</dbReference>
<dbReference type="STRING" id="526218.Sterm_2697"/>
<reference evidence="8" key="1">
    <citation type="submission" date="2009-09" db="EMBL/GenBank/DDBJ databases">
        <title>The complete chromosome of Sebaldella termitidis ATCC 33386.</title>
        <authorList>
            <consortium name="US DOE Joint Genome Institute (JGI-PGF)"/>
            <person name="Lucas S."/>
            <person name="Copeland A."/>
            <person name="Lapidus A."/>
            <person name="Glavina del Rio T."/>
            <person name="Dalin E."/>
            <person name="Tice H."/>
            <person name="Bruce D."/>
            <person name="Goodwin L."/>
            <person name="Pitluck S."/>
            <person name="Kyrpides N."/>
            <person name="Mavromatis K."/>
            <person name="Ivanova N."/>
            <person name="Mikhailova N."/>
            <person name="Sims D."/>
            <person name="Meincke L."/>
            <person name="Brettin T."/>
            <person name="Detter J.C."/>
            <person name="Han C."/>
            <person name="Larimer F."/>
            <person name="Land M."/>
            <person name="Hauser L."/>
            <person name="Markowitz V."/>
            <person name="Cheng J.F."/>
            <person name="Hugenholtz P."/>
            <person name="Woyke T."/>
            <person name="Wu D."/>
            <person name="Eisen J.A."/>
        </authorList>
    </citation>
    <scope>NUCLEOTIDE SEQUENCE [LARGE SCALE GENOMIC DNA]</scope>
    <source>
        <strain evidence="8">ATCC 33386 / NCTC 11300</strain>
    </source>
</reference>
<feature type="domain" description="ATPase BadF/BadG/BcrA/BcrD type" evidence="5">
    <location>
        <begin position="6"/>
        <end position="254"/>
    </location>
</feature>
<dbReference type="GO" id="GO:0051536">
    <property type="term" value="F:iron-sulfur cluster binding"/>
    <property type="evidence" value="ECO:0007669"/>
    <property type="project" value="UniProtKB-KW"/>
</dbReference>
<sequence length="1411" mass="159372">MMISYLGVDTGSTTVKAVLLDEKQNIIYKRYERHFSQIKETLYTILKDMEEILKDSDVKVAITGSGGMKLAEDLGIPFIQEVLAGSKAVKNYIPHTDVAIELGGEDAKITFFEEILDQKMNGSCAGGTGAFIDQMATLLETDAAGLNELSKNHKRLYSIASRCGVFAKTDVQPLLNEGAMKEDVAASVFQAVVHQTITGLAQGKKIKGNVAFLGGPLYFLSELRERFKETLELKEEQVLLPENSQYYVAIGTALALFEEENNSVNYDEFIKRYADIISKKSDAEIEKTDPLFEDEEDYKRFRDRHSTAKANVKNISEYSGNAYLGIDAGSTTTKMVLLDKENSILWSFYGSNKGNPVKIVQEQLQEIYTLTKDRIRIRKAVTTGYGEALIKNAFNLDMGEVETIAHYKAARYFNPDVDFVIDIGGQDMKSFKINNGVIESIMLNEACSSGCGSFIETFAKSLNMEIEDFSQKGLRAVAPVDLGTRCTVFMNSKIKQVQKEGVSIEDLSAGLSISVVKNALYKVIRVKNPDDLGKNIVVQGGTFYNDSVLRAFEMLLGREVVRPAISGLMGAFGSALIAHEKARHDEEYSKILSEKELETFVHDSSTARCGLCTNNCLMTINKFGSRKYISGNRCERPLGKGEINDKLPNLFDYKYKRTFDYYEPLEDDKSYRGEIGIPRALNMYENFPLWFTVFTNLGFKVVLSDKSTKELITKGMDSIASDTICYPAKLTNGHIKNLISKGIKTIFYPCVPYNIKEDETATNHYNCPIVNSYPEVIGANIDELKELDYISPYLPIYDKKMTVEILHKILSEKYDIKKSELKEAVEKGYEELHNYKEDIRHSGEKALKYAKENNLKSVILAGRVYHLDAETHHGIPELLNSFNLVVLTEDSIAHLGEIKKPLHVVDQWTYHSRLYKAASFAAKEENVELIQLNSFGCGLDAITTDEVKRILEENNKVYTLLKIDEITNLGAVKIRIRSLLASMSEKEQLESKCSSCAVTDNAEYERPVFTKEMKKTHKILIPQMAPFHFQFLETALNIAGYNTEVLANESKNVVEEGLKYIHNDACYPSIIVVGQFIDALKSGKYDLDKVALIISQTGGGCRATNYISFLRKALKDNRLEHIPVISFNISGLEKNPGFKLNTKILKDFLHGVLYGDLLMRLVYKTRPYEKNKGDTDKVYEGWINRLKSSLENTENKKTFNKNIKQIIKDFQNIEITDEVKPKVGIVGEILVKFQPLANNYLVDFLEKEGAEVSVPELYDFFLYTLQVGKLEYRNYKKNLKRNIVSGFLLKYLQQYRNTIIEELKNTRFKAPKRIEEMEELREGYVSSLNNMGEGWLLTAEMLHLIEDGVNNIVCVQPFGCLPNHVSGKGMIKKIRDLNPTSNIMPIDYDPGASEVNQINRIRLMLSNAKII</sequence>
<dbReference type="Proteomes" id="UP000000845">
    <property type="component" value="Chromosome"/>
</dbReference>
<dbReference type="eggNOG" id="COG1924">
    <property type="taxonomic scope" value="Bacteria"/>
</dbReference>
<protein>
    <submittedName>
        <fullName evidence="7">CoA-substrate-specific enzyme activase</fullName>
    </submittedName>
</protein>
<organism evidence="7 8">
    <name type="scientific">Sebaldella termitidis (strain ATCC 33386 / NCTC 11300)</name>
    <dbReference type="NCBI Taxonomy" id="526218"/>
    <lineage>
        <taxon>Bacteria</taxon>
        <taxon>Fusobacteriati</taxon>
        <taxon>Fusobacteriota</taxon>
        <taxon>Fusobacteriia</taxon>
        <taxon>Fusobacteriales</taxon>
        <taxon>Leptotrichiaceae</taxon>
        <taxon>Sebaldella</taxon>
    </lineage>
</organism>
<dbReference type="SUPFAM" id="SSF53067">
    <property type="entry name" value="Actin-like ATPase domain"/>
    <property type="match status" value="2"/>
</dbReference>
<dbReference type="EMBL" id="CP001739">
    <property type="protein sequence ID" value="ACZ09542.1"/>
    <property type="molecule type" value="Genomic_DNA"/>
</dbReference>
<evidence type="ECO:0000256" key="2">
    <source>
        <dbReference type="ARBA" id="ARBA00022723"/>
    </source>
</evidence>
<evidence type="ECO:0000259" key="6">
    <source>
        <dbReference type="Pfam" id="PF09989"/>
    </source>
</evidence>
<feature type="domain" description="DUF2229" evidence="6">
    <location>
        <begin position="675"/>
        <end position="892"/>
    </location>
</feature>
<dbReference type="PANTHER" id="PTHR32329:SF4">
    <property type="entry name" value="ACTIVATOR OF 2-HYDROXYACYL-COA DEHYDRATASE"/>
    <property type="match status" value="1"/>
</dbReference>
<evidence type="ECO:0000313" key="8">
    <source>
        <dbReference type="Proteomes" id="UP000000845"/>
    </source>
</evidence>
<dbReference type="HOGENOM" id="CLU_002393_1_0_0"/>
<evidence type="ECO:0000256" key="1">
    <source>
        <dbReference type="ARBA" id="ARBA00001966"/>
    </source>
</evidence>
<evidence type="ECO:0000313" key="7">
    <source>
        <dbReference type="EMBL" id="ACZ09542.1"/>
    </source>
</evidence>
<evidence type="ECO:0000256" key="4">
    <source>
        <dbReference type="ARBA" id="ARBA00023014"/>
    </source>
</evidence>
<dbReference type="PANTHER" id="PTHR32329">
    <property type="entry name" value="BIFUNCTIONAL PROTEIN [INCLUDES 2-HYDROXYACYL-COA DEHYDRATASE (N-TER) AND ITS ACTIVATOR DOMAIN (C_TERM)-RELATED"/>
    <property type="match status" value="1"/>
</dbReference>
<dbReference type="InterPro" id="IPR002731">
    <property type="entry name" value="ATPase_BadF"/>
</dbReference>
<dbReference type="InterPro" id="IPR043129">
    <property type="entry name" value="ATPase_NBD"/>
</dbReference>
<reference evidence="7 8" key="2">
    <citation type="journal article" date="2010" name="Stand. Genomic Sci.">
        <title>Complete genome sequence of Sebaldella termitidis type strain (NCTC 11300).</title>
        <authorList>
            <person name="Harmon-Smith M."/>
            <person name="Celia L."/>
            <person name="Chertkov O."/>
            <person name="Lapidus A."/>
            <person name="Copeland A."/>
            <person name="Glavina Del Rio T."/>
            <person name="Nolan M."/>
            <person name="Lucas S."/>
            <person name="Tice H."/>
            <person name="Cheng J.F."/>
            <person name="Han C."/>
            <person name="Detter J.C."/>
            <person name="Bruce D."/>
            <person name="Goodwin L."/>
            <person name="Pitluck S."/>
            <person name="Pati A."/>
            <person name="Liolios K."/>
            <person name="Ivanova N."/>
            <person name="Mavromatis K."/>
            <person name="Mikhailova N."/>
            <person name="Chen A."/>
            <person name="Palaniappan K."/>
            <person name="Land M."/>
            <person name="Hauser L."/>
            <person name="Chang Y.J."/>
            <person name="Jeffries C.D."/>
            <person name="Brettin T."/>
            <person name="Goker M."/>
            <person name="Beck B."/>
            <person name="Bristow J."/>
            <person name="Eisen J.A."/>
            <person name="Markowitz V."/>
            <person name="Hugenholtz P."/>
            <person name="Kyrpides N.C."/>
            <person name="Klenk H.P."/>
            <person name="Chen F."/>
        </authorList>
    </citation>
    <scope>NUCLEOTIDE SEQUENCE [LARGE SCALE GENOMIC DNA]</scope>
    <source>
        <strain evidence="8">ATCC 33386 / NCTC 11300</strain>
    </source>
</reference>
<dbReference type="Pfam" id="PF09989">
    <property type="entry name" value="DUF2229"/>
    <property type="match status" value="1"/>
</dbReference>
<dbReference type="InterPro" id="IPR018709">
    <property type="entry name" value="CoA_activase_DUF2229"/>
</dbReference>
<comment type="cofactor">
    <cofactor evidence="1">
        <name>[4Fe-4S] cluster</name>
        <dbReference type="ChEBI" id="CHEBI:49883"/>
    </cofactor>
</comment>
<keyword evidence="8" id="KW-1185">Reference proteome</keyword>